<dbReference type="PANTHER" id="PTHR11533:SF174">
    <property type="entry name" value="PUROMYCIN-SENSITIVE AMINOPEPTIDASE-RELATED"/>
    <property type="match status" value="1"/>
</dbReference>
<evidence type="ECO:0000259" key="14">
    <source>
        <dbReference type="Pfam" id="PF01433"/>
    </source>
</evidence>
<keyword evidence="8" id="KW-0479">Metal-binding</keyword>
<dbReference type="GO" id="GO:0006508">
    <property type="term" value="P:proteolysis"/>
    <property type="evidence" value="ECO:0007669"/>
    <property type="project" value="UniProtKB-KW"/>
</dbReference>
<dbReference type="GO" id="GO:0042277">
    <property type="term" value="F:peptide binding"/>
    <property type="evidence" value="ECO:0007669"/>
    <property type="project" value="TreeGrafter"/>
</dbReference>
<dbReference type="GO" id="GO:0008270">
    <property type="term" value="F:zinc ion binding"/>
    <property type="evidence" value="ECO:0007669"/>
    <property type="project" value="InterPro"/>
</dbReference>
<dbReference type="EC" id="3.4.11.2" evidence="4"/>
<dbReference type="Pfam" id="PF11838">
    <property type="entry name" value="ERAP1_C"/>
    <property type="match status" value="1"/>
</dbReference>
<evidence type="ECO:0000256" key="7">
    <source>
        <dbReference type="ARBA" id="ARBA00022670"/>
    </source>
</evidence>
<dbReference type="InterPro" id="IPR050344">
    <property type="entry name" value="Peptidase_M1_aminopeptidases"/>
</dbReference>
<evidence type="ECO:0000256" key="12">
    <source>
        <dbReference type="ARBA" id="ARBA00029811"/>
    </source>
</evidence>
<evidence type="ECO:0000256" key="4">
    <source>
        <dbReference type="ARBA" id="ARBA00012564"/>
    </source>
</evidence>
<evidence type="ECO:0000256" key="10">
    <source>
        <dbReference type="ARBA" id="ARBA00022833"/>
    </source>
</evidence>
<organism evidence="17 18">
    <name type="scientific">Catenulispora acidiphila (strain DSM 44928 / JCM 14897 / NBRC 102108 / NRRL B-24433 / ID139908)</name>
    <dbReference type="NCBI Taxonomy" id="479433"/>
    <lineage>
        <taxon>Bacteria</taxon>
        <taxon>Bacillati</taxon>
        <taxon>Actinomycetota</taxon>
        <taxon>Actinomycetes</taxon>
        <taxon>Catenulisporales</taxon>
        <taxon>Catenulisporaceae</taxon>
        <taxon>Catenulispora</taxon>
    </lineage>
</organism>
<evidence type="ECO:0000256" key="2">
    <source>
        <dbReference type="ARBA" id="ARBA00001947"/>
    </source>
</evidence>
<dbReference type="Gene3D" id="1.10.390.10">
    <property type="entry name" value="Neutral Protease Domain 2"/>
    <property type="match status" value="1"/>
</dbReference>
<dbReference type="GO" id="GO:0016285">
    <property type="term" value="F:alanyl aminopeptidase activity"/>
    <property type="evidence" value="ECO:0007669"/>
    <property type="project" value="UniProtKB-EC"/>
</dbReference>
<evidence type="ECO:0000259" key="15">
    <source>
        <dbReference type="Pfam" id="PF11838"/>
    </source>
</evidence>
<dbReference type="PANTHER" id="PTHR11533">
    <property type="entry name" value="PROTEASE M1 ZINC METALLOPROTEASE"/>
    <property type="match status" value="1"/>
</dbReference>
<dbReference type="FunCoup" id="C7Q4V2">
    <property type="interactions" value="40"/>
</dbReference>
<accession>C7Q4V2</accession>
<dbReference type="InterPro" id="IPR042097">
    <property type="entry name" value="Aminopeptidase_N-like_N_sf"/>
</dbReference>
<keyword evidence="11" id="KW-0482">Metalloprotease</keyword>
<evidence type="ECO:0000259" key="16">
    <source>
        <dbReference type="Pfam" id="PF17900"/>
    </source>
</evidence>
<dbReference type="eggNOG" id="COG0308">
    <property type="taxonomic scope" value="Bacteria"/>
</dbReference>
<feature type="domain" description="ERAP1-like C-terminal" evidence="15">
    <location>
        <begin position="534"/>
        <end position="847"/>
    </location>
</feature>
<dbReference type="SUPFAM" id="SSF55486">
    <property type="entry name" value="Metalloproteases ('zincins'), catalytic domain"/>
    <property type="match status" value="1"/>
</dbReference>
<evidence type="ECO:0000256" key="5">
    <source>
        <dbReference type="ARBA" id="ARBA00015611"/>
    </source>
</evidence>
<evidence type="ECO:0000256" key="6">
    <source>
        <dbReference type="ARBA" id="ARBA00022438"/>
    </source>
</evidence>
<protein>
    <recommendedName>
        <fullName evidence="5">Aminopeptidase N</fullName>
        <ecNumber evidence="4">3.4.11.2</ecNumber>
    </recommendedName>
    <alternativeName>
        <fullName evidence="12">Alanine aminopeptidase</fullName>
    </alternativeName>
    <alternativeName>
        <fullName evidence="13">Lysyl aminopeptidase</fullName>
    </alternativeName>
</protein>
<dbReference type="STRING" id="479433.Caci_5040"/>
<dbReference type="InterPro" id="IPR024571">
    <property type="entry name" value="ERAP1-like_C_dom"/>
</dbReference>
<dbReference type="Gene3D" id="2.60.40.1730">
    <property type="entry name" value="tricorn interacting facor f3 domain"/>
    <property type="match status" value="1"/>
</dbReference>
<comment type="cofactor">
    <cofactor evidence="2">
        <name>Zn(2+)</name>
        <dbReference type="ChEBI" id="CHEBI:29105"/>
    </cofactor>
</comment>
<dbReference type="GO" id="GO:0005615">
    <property type="term" value="C:extracellular space"/>
    <property type="evidence" value="ECO:0007669"/>
    <property type="project" value="TreeGrafter"/>
</dbReference>
<dbReference type="Pfam" id="PF17900">
    <property type="entry name" value="Peptidase_M1_N"/>
    <property type="match status" value="1"/>
</dbReference>
<dbReference type="KEGG" id="cai:Caci_5040"/>
<dbReference type="FunFam" id="2.60.40.1730:FF:000010">
    <property type="entry name" value="Putative aminopeptidase N"/>
    <property type="match status" value="1"/>
</dbReference>
<dbReference type="EMBL" id="CP001700">
    <property type="protein sequence ID" value="ACU73900.1"/>
    <property type="molecule type" value="Genomic_DNA"/>
</dbReference>
<dbReference type="AlphaFoldDB" id="C7Q4V2"/>
<keyword evidence="9" id="KW-0378">Hydrolase</keyword>
<evidence type="ECO:0000256" key="13">
    <source>
        <dbReference type="ARBA" id="ARBA00031533"/>
    </source>
</evidence>
<gene>
    <name evidence="17" type="ordered locus">Caci_5040</name>
</gene>
<dbReference type="Pfam" id="PF01433">
    <property type="entry name" value="Peptidase_M1"/>
    <property type="match status" value="1"/>
</dbReference>
<sequence>MVRGTNLAREEARDRAALVDVQSYDVRLDWSGAPDPQAATYQSETVVLFTARTPGASTFIDLVAPNVRAITLNGREVDPAEAFQDSRIALTELREHNELRVVADCAYMNTGEGLHRMIDPVDGEAYLYTQFGAPESRRAFPVFEQPDLKATFAFTIQAPESWLLFSNSPTPAPESRGDGTAVWAFEPTPRISSYITALVGGKYHVARSEHTTKRGQKIPLAVGVRASLAEYLRPEEIFEITKQGFDFYTEKFDRDYPFAKYDQLFVPEFNFGAMENAGCVTFREEMIFRSKVTDAAYEQRGYVILHEMAHMWFGDLVTMQWWNDLWLNESFATFTSFYAQVAATRFKDAWTTFANRDKSWGYRQDQLPSTHPIVAEIRDLEDVMVNLDGITYAKGASVLKQLAAWVGDDHFFEGVRRYFTRHAWGNTTLADLLSALEETSGRDLKEWSKLWLETAGPNTLRPVYEVDDAGRFTSFAVEQEGFSEQFPTLRPHRLAIGLYNMVDGALVRTDRVELDVTGASTEVADLIGKARPALVLLNDDDLTYAKIRLDEHSMATLVDHVGDFAESLPRTLCWSAAWDMLRNAELAARDYLTLVLRGIGRESDIGVSQLLQRQAKSSVELFADPAWRPTGQALLADACWEHLNAVEPGSDFQLAWARSLAENATTDDQLSSIAGLLDGSIVLEGLSIDTELRWTLLTALVVGGKADVPQIEAELARDKTATGERYALQARAARPTAAAKAEAWASVVDSDTLANRTVASVIAGFQAVPADKREELLKPYAAKYFTAVEGTWESRTHEIAAQIASGLYPSFVVEQATLDATDAWLADRQPVPALRRLMLEAADTVARCLKAQEKDRAAGY</sequence>
<dbReference type="InterPro" id="IPR014782">
    <property type="entry name" value="Peptidase_M1_dom"/>
</dbReference>
<evidence type="ECO:0000256" key="8">
    <source>
        <dbReference type="ARBA" id="ARBA00022723"/>
    </source>
</evidence>
<dbReference type="GO" id="GO:0070006">
    <property type="term" value="F:metalloaminopeptidase activity"/>
    <property type="evidence" value="ECO:0007669"/>
    <property type="project" value="TreeGrafter"/>
</dbReference>
<dbReference type="InterPro" id="IPR012778">
    <property type="entry name" value="Pept_M1_aminopeptidase"/>
</dbReference>
<dbReference type="HOGENOM" id="CLU_007335_1_1_11"/>
<dbReference type="Proteomes" id="UP000000851">
    <property type="component" value="Chromosome"/>
</dbReference>
<evidence type="ECO:0000256" key="9">
    <source>
        <dbReference type="ARBA" id="ARBA00022801"/>
    </source>
</evidence>
<dbReference type="InterPro" id="IPR045357">
    <property type="entry name" value="Aminopeptidase_N-like_N"/>
</dbReference>
<evidence type="ECO:0000256" key="3">
    <source>
        <dbReference type="ARBA" id="ARBA00010136"/>
    </source>
</evidence>
<dbReference type="SMR" id="C7Q4V2"/>
<name>C7Q4V2_CATAD</name>
<keyword evidence="18" id="KW-1185">Reference proteome</keyword>
<dbReference type="GO" id="GO:0043171">
    <property type="term" value="P:peptide catabolic process"/>
    <property type="evidence" value="ECO:0007669"/>
    <property type="project" value="TreeGrafter"/>
</dbReference>
<evidence type="ECO:0000313" key="18">
    <source>
        <dbReference type="Proteomes" id="UP000000851"/>
    </source>
</evidence>
<keyword evidence="7" id="KW-0645">Protease</keyword>
<dbReference type="NCBIfam" id="TIGR02412">
    <property type="entry name" value="pepN_strep_liv"/>
    <property type="match status" value="1"/>
</dbReference>
<dbReference type="PRINTS" id="PR00756">
    <property type="entry name" value="ALADIPTASE"/>
</dbReference>
<dbReference type="InParanoid" id="C7Q4V2"/>
<reference evidence="17 18" key="1">
    <citation type="journal article" date="2009" name="Stand. Genomic Sci.">
        <title>Complete genome sequence of Catenulispora acidiphila type strain (ID 139908).</title>
        <authorList>
            <person name="Copeland A."/>
            <person name="Lapidus A."/>
            <person name="Glavina Del Rio T."/>
            <person name="Nolan M."/>
            <person name="Lucas S."/>
            <person name="Chen F."/>
            <person name="Tice H."/>
            <person name="Cheng J.F."/>
            <person name="Bruce D."/>
            <person name="Goodwin L."/>
            <person name="Pitluck S."/>
            <person name="Mikhailova N."/>
            <person name="Pati A."/>
            <person name="Ivanova N."/>
            <person name="Mavromatis K."/>
            <person name="Chen A."/>
            <person name="Palaniappan K."/>
            <person name="Chain P."/>
            <person name="Land M."/>
            <person name="Hauser L."/>
            <person name="Chang Y.J."/>
            <person name="Jeffries C.D."/>
            <person name="Chertkov O."/>
            <person name="Brettin T."/>
            <person name="Detter J.C."/>
            <person name="Han C."/>
            <person name="Ali Z."/>
            <person name="Tindall B.J."/>
            <person name="Goker M."/>
            <person name="Bristow J."/>
            <person name="Eisen J.A."/>
            <person name="Markowitz V."/>
            <person name="Hugenholtz P."/>
            <person name="Kyrpides N.C."/>
            <person name="Klenk H.P."/>
        </authorList>
    </citation>
    <scope>NUCLEOTIDE SEQUENCE [LARGE SCALE GENOMIC DNA]</scope>
    <source>
        <strain evidence="18">DSM 44928 / JCM 14897 / NBRC 102108 / NRRL B-24433 / ID139908</strain>
    </source>
</reference>
<keyword evidence="6 17" id="KW-0031">Aminopeptidase</keyword>
<dbReference type="CDD" id="cd09602">
    <property type="entry name" value="M1_APN"/>
    <property type="match status" value="1"/>
</dbReference>
<dbReference type="GO" id="GO:0016020">
    <property type="term" value="C:membrane"/>
    <property type="evidence" value="ECO:0007669"/>
    <property type="project" value="TreeGrafter"/>
</dbReference>
<evidence type="ECO:0000256" key="1">
    <source>
        <dbReference type="ARBA" id="ARBA00000098"/>
    </source>
</evidence>
<comment type="similarity">
    <text evidence="3">Belongs to the peptidase M1 family.</text>
</comment>
<dbReference type="InterPro" id="IPR001930">
    <property type="entry name" value="Peptidase_M1"/>
</dbReference>
<keyword evidence="10" id="KW-0862">Zinc</keyword>
<dbReference type="SUPFAM" id="SSF63737">
    <property type="entry name" value="Leukotriene A4 hydrolase N-terminal domain"/>
    <property type="match status" value="1"/>
</dbReference>
<feature type="domain" description="Aminopeptidase N-like N-terminal" evidence="16">
    <location>
        <begin position="124"/>
        <end position="195"/>
    </location>
</feature>
<proteinExistence type="inferred from homology"/>
<evidence type="ECO:0000313" key="17">
    <source>
        <dbReference type="EMBL" id="ACU73900.1"/>
    </source>
</evidence>
<comment type="catalytic activity">
    <reaction evidence="1">
        <text>Release of an N-terminal amino acid, Xaa-|-Yaa- from a peptide, amide or arylamide. Xaa is preferably Ala, but may be most amino acids including Pro (slow action). When a terminal hydrophobic residue is followed by a prolyl residue, the two may be released as an intact Xaa-Pro dipeptide.</text>
        <dbReference type="EC" id="3.4.11.2"/>
    </reaction>
</comment>
<dbReference type="MEROPS" id="M01.012"/>
<dbReference type="InterPro" id="IPR027268">
    <property type="entry name" value="Peptidase_M4/M1_CTD_sf"/>
</dbReference>
<feature type="domain" description="Peptidase M1 membrane alanine aminopeptidase" evidence="14">
    <location>
        <begin position="238"/>
        <end position="451"/>
    </location>
</feature>
<dbReference type="FunFam" id="1.10.390.10:FF:000004">
    <property type="entry name" value="Aminopeptidase N"/>
    <property type="match status" value="1"/>
</dbReference>
<evidence type="ECO:0000256" key="11">
    <source>
        <dbReference type="ARBA" id="ARBA00023049"/>
    </source>
</evidence>
<dbReference type="GO" id="GO:0005737">
    <property type="term" value="C:cytoplasm"/>
    <property type="evidence" value="ECO:0007669"/>
    <property type="project" value="TreeGrafter"/>
</dbReference>